<keyword evidence="3" id="KW-1185">Reference proteome</keyword>
<accession>A0AAV5MW52</accession>
<name>A0AAV5MW52_9ROSI</name>
<dbReference type="AlphaFoldDB" id="A0AAV5MW52"/>
<feature type="non-terminal residue" evidence="2">
    <location>
        <position position="1"/>
    </location>
</feature>
<evidence type="ECO:0000256" key="1">
    <source>
        <dbReference type="SAM" id="MobiDB-lite"/>
    </source>
</evidence>
<sequence>FPFPFPFPFSFPSEPSRPGFLRTHPGTGFLGLGSKEPGAGFEGTQALGSLESTPGFFEPAGFHGTRPWVPSNPGMGSTKPSTPGFFELAGFHGTRPWVPSNPGMGSMEPKRGFEEPSTPGFFEPAGFHGTRPWVPSNPGMGSMEPKRGFEEPSTPRKQGKEEEGKKKERCWVRFNPGAGFVCSRKKMMANS</sequence>
<feature type="compositionally biased region" description="Basic and acidic residues" evidence="1">
    <location>
        <begin position="144"/>
        <end position="169"/>
    </location>
</feature>
<protein>
    <submittedName>
        <fullName evidence="2">Uncharacterized protein</fullName>
    </submittedName>
</protein>
<organism evidence="2 3">
    <name type="scientific">Rubroshorea leprosula</name>
    <dbReference type="NCBI Taxonomy" id="152421"/>
    <lineage>
        <taxon>Eukaryota</taxon>
        <taxon>Viridiplantae</taxon>
        <taxon>Streptophyta</taxon>
        <taxon>Embryophyta</taxon>
        <taxon>Tracheophyta</taxon>
        <taxon>Spermatophyta</taxon>
        <taxon>Magnoliopsida</taxon>
        <taxon>eudicotyledons</taxon>
        <taxon>Gunneridae</taxon>
        <taxon>Pentapetalae</taxon>
        <taxon>rosids</taxon>
        <taxon>malvids</taxon>
        <taxon>Malvales</taxon>
        <taxon>Dipterocarpaceae</taxon>
        <taxon>Rubroshorea</taxon>
    </lineage>
</organism>
<evidence type="ECO:0000313" key="2">
    <source>
        <dbReference type="EMBL" id="GKV53784.1"/>
    </source>
</evidence>
<proteinExistence type="predicted"/>
<evidence type="ECO:0000313" key="3">
    <source>
        <dbReference type="Proteomes" id="UP001054252"/>
    </source>
</evidence>
<comment type="caution">
    <text evidence="2">The sequence shown here is derived from an EMBL/GenBank/DDBJ whole genome shotgun (WGS) entry which is preliminary data.</text>
</comment>
<gene>
    <name evidence="2" type="ORF">SLEP1_g60298</name>
</gene>
<reference evidence="2 3" key="1">
    <citation type="journal article" date="2021" name="Commun. Biol.">
        <title>The genome of Shorea leprosula (Dipterocarpaceae) highlights the ecological relevance of drought in aseasonal tropical rainforests.</title>
        <authorList>
            <person name="Ng K.K.S."/>
            <person name="Kobayashi M.J."/>
            <person name="Fawcett J.A."/>
            <person name="Hatakeyama M."/>
            <person name="Paape T."/>
            <person name="Ng C.H."/>
            <person name="Ang C.C."/>
            <person name="Tnah L.H."/>
            <person name="Lee C.T."/>
            <person name="Nishiyama T."/>
            <person name="Sese J."/>
            <person name="O'Brien M.J."/>
            <person name="Copetti D."/>
            <person name="Mohd Noor M.I."/>
            <person name="Ong R.C."/>
            <person name="Putra M."/>
            <person name="Sireger I.Z."/>
            <person name="Indrioko S."/>
            <person name="Kosugi Y."/>
            <person name="Izuno A."/>
            <person name="Isagi Y."/>
            <person name="Lee S.L."/>
            <person name="Shimizu K.K."/>
        </authorList>
    </citation>
    <scope>NUCLEOTIDE SEQUENCE [LARGE SCALE GENOMIC DNA]</scope>
    <source>
        <strain evidence="2">214</strain>
    </source>
</reference>
<dbReference type="Proteomes" id="UP001054252">
    <property type="component" value="Unassembled WGS sequence"/>
</dbReference>
<dbReference type="EMBL" id="BPVZ01001894">
    <property type="protein sequence ID" value="GKV53784.1"/>
    <property type="molecule type" value="Genomic_DNA"/>
</dbReference>
<feature type="region of interest" description="Disordered" evidence="1">
    <location>
        <begin position="109"/>
        <end position="169"/>
    </location>
</feature>